<keyword evidence="4" id="KW-1185">Reference proteome</keyword>
<dbReference type="EMBL" id="MU001682">
    <property type="protein sequence ID" value="KAF2456801.1"/>
    <property type="molecule type" value="Genomic_DNA"/>
</dbReference>
<feature type="compositionally biased region" description="Low complexity" evidence="1">
    <location>
        <begin position="47"/>
        <end position="96"/>
    </location>
</feature>
<feature type="chain" id="PRO_5025689787" evidence="2">
    <location>
        <begin position="19"/>
        <end position="155"/>
    </location>
</feature>
<keyword evidence="2" id="KW-0732">Signal</keyword>
<dbReference type="AlphaFoldDB" id="A0A6A6NYJ5"/>
<evidence type="ECO:0000313" key="4">
    <source>
        <dbReference type="Proteomes" id="UP000799766"/>
    </source>
</evidence>
<name>A0A6A6NYJ5_9PEZI</name>
<feature type="region of interest" description="Disordered" evidence="1">
    <location>
        <begin position="47"/>
        <end position="114"/>
    </location>
</feature>
<reference evidence="3" key="1">
    <citation type="journal article" date="2020" name="Stud. Mycol.">
        <title>101 Dothideomycetes genomes: a test case for predicting lifestyles and emergence of pathogens.</title>
        <authorList>
            <person name="Haridas S."/>
            <person name="Albert R."/>
            <person name="Binder M."/>
            <person name="Bloem J."/>
            <person name="Labutti K."/>
            <person name="Salamov A."/>
            <person name="Andreopoulos B."/>
            <person name="Baker S."/>
            <person name="Barry K."/>
            <person name="Bills G."/>
            <person name="Bluhm B."/>
            <person name="Cannon C."/>
            <person name="Castanera R."/>
            <person name="Culley D."/>
            <person name="Daum C."/>
            <person name="Ezra D."/>
            <person name="Gonzalez J."/>
            <person name="Henrissat B."/>
            <person name="Kuo A."/>
            <person name="Liang C."/>
            <person name="Lipzen A."/>
            <person name="Lutzoni F."/>
            <person name="Magnuson J."/>
            <person name="Mondo S."/>
            <person name="Nolan M."/>
            <person name="Ohm R."/>
            <person name="Pangilinan J."/>
            <person name="Park H.-J."/>
            <person name="Ramirez L."/>
            <person name="Alfaro M."/>
            <person name="Sun H."/>
            <person name="Tritt A."/>
            <person name="Yoshinaga Y."/>
            <person name="Zwiers L.-H."/>
            <person name="Turgeon B."/>
            <person name="Goodwin S."/>
            <person name="Spatafora J."/>
            <person name="Crous P."/>
            <person name="Grigoriev I."/>
        </authorList>
    </citation>
    <scope>NUCLEOTIDE SEQUENCE</scope>
    <source>
        <strain evidence="3">ATCC 16933</strain>
    </source>
</reference>
<sequence length="155" mass="16198">MLLPSSTLLLALLAIVTATQSTARGHVRSDGVLLEAKSPGIEITLVTPTKTSISPSPKLKSSTPSRVSTTSRSSTTSKISMASTTSRSDTTSTASETKGRNQHPTQSTISTGRHCPYPYPGETCARQTTTVGNDGELSNGPHCPYPYPGETCTGD</sequence>
<accession>A0A6A6NYJ5</accession>
<organism evidence="3 4">
    <name type="scientific">Lineolata rhizophorae</name>
    <dbReference type="NCBI Taxonomy" id="578093"/>
    <lineage>
        <taxon>Eukaryota</taxon>
        <taxon>Fungi</taxon>
        <taxon>Dikarya</taxon>
        <taxon>Ascomycota</taxon>
        <taxon>Pezizomycotina</taxon>
        <taxon>Dothideomycetes</taxon>
        <taxon>Dothideomycetes incertae sedis</taxon>
        <taxon>Lineolatales</taxon>
        <taxon>Lineolataceae</taxon>
        <taxon>Lineolata</taxon>
    </lineage>
</organism>
<evidence type="ECO:0000313" key="3">
    <source>
        <dbReference type="EMBL" id="KAF2456801.1"/>
    </source>
</evidence>
<evidence type="ECO:0000256" key="1">
    <source>
        <dbReference type="SAM" id="MobiDB-lite"/>
    </source>
</evidence>
<evidence type="ECO:0000256" key="2">
    <source>
        <dbReference type="SAM" id="SignalP"/>
    </source>
</evidence>
<feature type="signal peptide" evidence="2">
    <location>
        <begin position="1"/>
        <end position="18"/>
    </location>
</feature>
<feature type="region of interest" description="Disordered" evidence="1">
    <location>
        <begin position="126"/>
        <end position="155"/>
    </location>
</feature>
<feature type="compositionally biased region" description="Polar residues" evidence="1">
    <location>
        <begin position="102"/>
        <end position="111"/>
    </location>
</feature>
<protein>
    <submittedName>
        <fullName evidence="3">Uncharacterized protein</fullName>
    </submittedName>
</protein>
<proteinExistence type="predicted"/>
<gene>
    <name evidence="3" type="ORF">BDY21DRAFT_346138</name>
</gene>
<dbReference type="Proteomes" id="UP000799766">
    <property type="component" value="Unassembled WGS sequence"/>
</dbReference>